<evidence type="ECO:0000313" key="1">
    <source>
        <dbReference type="EMBL" id="ESA05879.1"/>
    </source>
</evidence>
<protein>
    <submittedName>
        <fullName evidence="1">Uncharacterized protein</fullName>
    </submittedName>
</protein>
<name>U9TCG1_RHIID</name>
<dbReference type="VEuPathDB" id="FungiDB:RhiirFUN_018791"/>
<reference evidence="1" key="1">
    <citation type="submission" date="2013-07" db="EMBL/GenBank/DDBJ databases">
        <title>The genome of an arbuscular mycorrhizal fungus provides insights into the evolution of the oldest plant symbiosis.</title>
        <authorList>
            <consortium name="DOE Joint Genome Institute"/>
            <person name="Tisserant E."/>
            <person name="Malbreil M."/>
            <person name="Kuo A."/>
            <person name="Kohler A."/>
            <person name="Symeonidi A."/>
            <person name="Balestrini R."/>
            <person name="Charron P."/>
            <person name="Duensing N."/>
            <person name="Frei-dit-Frey N."/>
            <person name="Gianinazzi-Pearson V."/>
            <person name="Gilbert B."/>
            <person name="Handa Y."/>
            <person name="Hijri M."/>
            <person name="Kaul R."/>
            <person name="Kawaguchi M."/>
            <person name="Krajinski F."/>
            <person name="Lammers P."/>
            <person name="Lapierre D."/>
            <person name="Masclaux F.G."/>
            <person name="Murat C."/>
            <person name="Morin E."/>
            <person name="Ndikumana S."/>
            <person name="Pagni M."/>
            <person name="Petitpierre D."/>
            <person name="Requena N."/>
            <person name="Rosikiewicz P."/>
            <person name="Riley R."/>
            <person name="Saito K."/>
            <person name="San Clemente H."/>
            <person name="Shapiro H."/>
            <person name="van Tuinen D."/>
            <person name="Becard G."/>
            <person name="Bonfante P."/>
            <person name="Paszkowski U."/>
            <person name="Shachar-Hill Y."/>
            <person name="Young J.P."/>
            <person name="Sanders I.R."/>
            <person name="Henrissat B."/>
            <person name="Rensing S.A."/>
            <person name="Grigoriev I.V."/>
            <person name="Corradi N."/>
            <person name="Roux C."/>
            <person name="Martin F."/>
        </authorList>
    </citation>
    <scope>NUCLEOTIDE SEQUENCE</scope>
    <source>
        <strain evidence="1">DAOM 197198</strain>
    </source>
</reference>
<proteinExistence type="predicted"/>
<organism evidence="1">
    <name type="scientific">Rhizophagus irregularis (strain DAOM 181602 / DAOM 197198 / MUCL 43194)</name>
    <name type="common">Arbuscular mycorrhizal fungus</name>
    <name type="synonym">Glomus intraradices</name>
    <dbReference type="NCBI Taxonomy" id="747089"/>
    <lineage>
        <taxon>Eukaryota</taxon>
        <taxon>Fungi</taxon>
        <taxon>Fungi incertae sedis</taxon>
        <taxon>Mucoromycota</taxon>
        <taxon>Glomeromycotina</taxon>
        <taxon>Glomeromycetes</taxon>
        <taxon>Glomerales</taxon>
        <taxon>Glomeraceae</taxon>
        <taxon>Rhizophagus</taxon>
    </lineage>
</organism>
<dbReference type="HOGENOM" id="CLU_440845_0_0_1"/>
<gene>
    <name evidence="1" type="ORF">GLOINDRAFT_4022</name>
</gene>
<dbReference type="EMBL" id="KI292393">
    <property type="protein sequence ID" value="ESA05879.1"/>
    <property type="molecule type" value="Genomic_DNA"/>
</dbReference>
<dbReference type="AlphaFoldDB" id="U9TCG1"/>
<accession>U9TCG1</accession>
<sequence length="522" mass="59551">MILIFLTIDDVIDIFWGRPVEEHFENSTKWNIYVITRGLSYPYAKKEIITGGQVINFIAEEERLISFDDPLPKSLKIPQDLKEKFNEALDNELRSSFRDAHYNLKGILRRGCDGLLPKEIRGFPTDVIEACVAIPCAGLGIDTCRRYQENVKLGSSIGIRSEKNNTTGTLKKITIYQPSYNDLFEPKKKLEELLYLSKESEDGEGNEYIDEINEMLRKLNLAESRNSTLATYVKGMRENFYSKIDKKYYGVDAGFCVFDNENRKLSSKNFPIPSNYFKNAGLSTCLEGTYTYCELKNFDYNNKVFKVGRTTGLTLGQLLPTDQAIACSLTNESIKNAKNLEMEKHIQCYNNADQKIFIGYMKSRLDSEICQKRKKCYPVKWFDRQLAFQFEPGEFECGDSGASVLDKQGKALGILHAKLRIPNQTFGIASPYFAILEALDVSIHLSSNPVKPTITSPSIISPPPSYLSLSNENDCERLTPPPSYLFSNVQNDYSRVNKRNMDINVETYNNPKRSRIDQQKEL</sequence>
<dbReference type="VEuPathDB" id="FungiDB:RhiirFUN_018792"/>